<reference evidence="1" key="1">
    <citation type="journal article" date="2016" name="PLoS ONE">
        <title>Analysis of Genetic Variation across the Encapsidated Genome of Microplitis demolitor Bracovirus in Parasitoid Wasps.</title>
        <authorList>
            <person name="Burke G.R."/>
        </authorList>
    </citation>
    <scope>NUCLEOTIDE SEQUENCE</scope>
    <source>
        <strain evidence="1">UGA</strain>
    </source>
</reference>
<sequence length="108" mass="12889">MSTLRYKYCFIECECFVPIEWENYPSSVARFILQQEISEYCKMHNTSEGIIVSINNVTAESMEHNKVLWFRKMEDRSIVINTTRYHRMKIEYFESLEVSSLRNGRSAT</sequence>
<proteinExistence type="predicted"/>
<dbReference type="EMBL" id="KX223711">
    <property type="protein sequence ID" value="AOH69098.1"/>
    <property type="molecule type" value="Genomic_DNA"/>
</dbReference>
<protein>
    <recommendedName>
        <fullName evidence="2">BV6 family protein</fullName>
    </recommendedName>
</protein>
<organism evidence="1">
    <name type="scientific">Microplitis mediator bracovirus</name>
    <dbReference type="NCBI Taxonomy" id="1836595"/>
    <lineage>
        <taxon>Viruses</taxon>
        <taxon>Viruses incertae sedis</taxon>
        <taxon>Polydnaviriformidae</taxon>
        <taxon>Bracoviriform</taxon>
    </lineage>
</organism>
<evidence type="ECO:0008006" key="2">
    <source>
        <dbReference type="Google" id="ProtNLM"/>
    </source>
</evidence>
<name>A0A1D5APF5_9VIRU</name>
<gene>
    <name evidence="1" type="ORF">A6F54_23</name>
</gene>
<evidence type="ECO:0000313" key="1">
    <source>
        <dbReference type="EMBL" id="AOH69098.1"/>
    </source>
</evidence>
<accession>A0A1D5APF5</accession>